<sequence length="385" mass="42238">MSKFKMAALISLVCLMGVVFYSVVVFSQAPQPSVRLLTEPPISQILPFDGEASVTPSPVKLTLQVVDAAGQSLENAKIRLQILTPPKSPWFPTDFPIVEGTQLLNIEAVAPKGELQIQQILPIRGQYQLLVEVIPMVEKTFSPFQQTLTLSVPENWIKYRNLGILVLVLLTVGVGGGLVLGGRQEIQEGEIAPQRVRFLLSGAVIVAIISLLFINITAELAESHTDHHKDHYPKLEEPAILQSQGIEARILGDIEATVGQLANLAVQVRDTQTGQPVTDANLNIKATSIEGEWVAFAYQGVTDTKGQLKWEQQFFDGAPHKVTVEVSPQPQAQQQFSPLKVVKQISVEGVAPPLQSRLIVLSYFTSFIVLGLGIGIQLRRRLVWQ</sequence>
<dbReference type="KEGG" id="mic:Mic7113_3822"/>
<name>K9WID3_9CYAN</name>
<keyword evidence="1" id="KW-0472">Membrane</keyword>
<feature type="transmembrane region" description="Helical" evidence="1">
    <location>
        <begin position="162"/>
        <end position="182"/>
    </location>
</feature>
<feature type="transmembrane region" description="Helical" evidence="1">
    <location>
        <begin position="358"/>
        <end position="378"/>
    </location>
</feature>
<dbReference type="HOGENOM" id="CLU_717308_0_0_3"/>
<feature type="transmembrane region" description="Helical" evidence="1">
    <location>
        <begin position="198"/>
        <end position="218"/>
    </location>
</feature>
<organism evidence="2 3">
    <name type="scientific">Allocoleopsis franciscana PCC 7113</name>
    <dbReference type="NCBI Taxonomy" id="1173027"/>
    <lineage>
        <taxon>Bacteria</taxon>
        <taxon>Bacillati</taxon>
        <taxon>Cyanobacteriota</taxon>
        <taxon>Cyanophyceae</taxon>
        <taxon>Coleofasciculales</taxon>
        <taxon>Coleofasciculaceae</taxon>
        <taxon>Allocoleopsis</taxon>
        <taxon>Allocoleopsis franciscana</taxon>
    </lineage>
</organism>
<keyword evidence="3" id="KW-1185">Reference proteome</keyword>
<dbReference type="eggNOG" id="ENOG502Z8XE">
    <property type="taxonomic scope" value="Bacteria"/>
</dbReference>
<dbReference type="AlphaFoldDB" id="K9WID3"/>
<evidence type="ECO:0000313" key="2">
    <source>
        <dbReference type="EMBL" id="AFZ19539.1"/>
    </source>
</evidence>
<proteinExistence type="predicted"/>
<dbReference type="RefSeq" id="WP_015183678.1">
    <property type="nucleotide sequence ID" value="NC_019738.1"/>
</dbReference>
<evidence type="ECO:0000313" key="3">
    <source>
        <dbReference type="Proteomes" id="UP000010471"/>
    </source>
</evidence>
<reference evidence="2 3" key="1">
    <citation type="submission" date="2012-06" db="EMBL/GenBank/DDBJ databases">
        <title>Finished chromosome of genome of Microcoleus sp. PCC 7113.</title>
        <authorList>
            <consortium name="US DOE Joint Genome Institute"/>
            <person name="Gugger M."/>
            <person name="Coursin T."/>
            <person name="Rippka R."/>
            <person name="Tandeau De Marsac N."/>
            <person name="Huntemann M."/>
            <person name="Wei C.-L."/>
            <person name="Han J."/>
            <person name="Detter J.C."/>
            <person name="Han C."/>
            <person name="Tapia R."/>
            <person name="Chen A."/>
            <person name="Kyrpides N."/>
            <person name="Mavromatis K."/>
            <person name="Markowitz V."/>
            <person name="Szeto E."/>
            <person name="Ivanova N."/>
            <person name="Pagani I."/>
            <person name="Pati A."/>
            <person name="Goodwin L."/>
            <person name="Nordberg H.P."/>
            <person name="Cantor M.N."/>
            <person name="Hua S.X."/>
            <person name="Woyke T."/>
            <person name="Kerfeld C.A."/>
        </authorList>
    </citation>
    <scope>NUCLEOTIDE SEQUENCE [LARGE SCALE GENOMIC DNA]</scope>
    <source>
        <strain evidence="2 3">PCC 7113</strain>
    </source>
</reference>
<dbReference type="STRING" id="1173027.Mic7113_3822"/>
<dbReference type="Proteomes" id="UP000010471">
    <property type="component" value="Chromosome"/>
</dbReference>
<keyword evidence="1" id="KW-1133">Transmembrane helix</keyword>
<protein>
    <submittedName>
        <fullName evidence="2">Uncharacterized protein</fullName>
    </submittedName>
</protein>
<dbReference type="OrthoDB" id="2679305at2"/>
<dbReference type="PATRIC" id="fig|1173027.3.peg.4207"/>
<evidence type="ECO:0000256" key="1">
    <source>
        <dbReference type="SAM" id="Phobius"/>
    </source>
</evidence>
<accession>K9WID3</accession>
<keyword evidence="1" id="KW-0812">Transmembrane</keyword>
<gene>
    <name evidence="2" type="ORF">Mic7113_3822</name>
</gene>
<dbReference type="EMBL" id="CP003630">
    <property type="protein sequence ID" value="AFZ19539.1"/>
    <property type="molecule type" value="Genomic_DNA"/>
</dbReference>